<feature type="transmembrane region" description="Helical" evidence="1">
    <location>
        <begin position="6"/>
        <end position="26"/>
    </location>
</feature>
<reference evidence="2 3" key="1">
    <citation type="submission" date="2020-08" db="EMBL/GenBank/DDBJ databases">
        <title>Genomic Encyclopedia of Type Strains, Phase IV (KMG-IV): sequencing the most valuable type-strain genomes for metagenomic binning, comparative biology and taxonomic classification.</title>
        <authorList>
            <person name="Goeker M."/>
        </authorList>
    </citation>
    <scope>NUCLEOTIDE SEQUENCE [LARGE SCALE GENOMIC DNA]</scope>
    <source>
        <strain evidence="2 3">DSM 10633</strain>
    </source>
</reference>
<gene>
    <name evidence="2" type="ORF">HNR36_002065</name>
</gene>
<keyword evidence="1" id="KW-0812">Transmembrane</keyword>
<dbReference type="EMBL" id="JACHGZ010000026">
    <property type="protein sequence ID" value="MBB5149673.1"/>
    <property type="molecule type" value="Genomic_DNA"/>
</dbReference>
<evidence type="ECO:0000313" key="3">
    <source>
        <dbReference type="Proteomes" id="UP000557217"/>
    </source>
</evidence>
<organism evidence="2 3">
    <name type="scientific">Ureibacillus thermosphaericus</name>
    <dbReference type="NCBI Taxonomy" id="51173"/>
    <lineage>
        <taxon>Bacteria</taxon>
        <taxon>Bacillati</taxon>
        <taxon>Bacillota</taxon>
        <taxon>Bacilli</taxon>
        <taxon>Bacillales</taxon>
        <taxon>Caryophanaceae</taxon>
        <taxon>Ureibacillus</taxon>
    </lineage>
</organism>
<sequence>MLYYIGTVQTLTIVFIAILFPIKDFIKKSYGANWKTLENIYFWC</sequence>
<keyword evidence="1" id="KW-1133">Transmembrane helix</keyword>
<evidence type="ECO:0000313" key="2">
    <source>
        <dbReference type="EMBL" id="MBB5149673.1"/>
    </source>
</evidence>
<dbReference type="Proteomes" id="UP000557217">
    <property type="component" value="Unassembled WGS sequence"/>
</dbReference>
<evidence type="ECO:0000256" key="1">
    <source>
        <dbReference type="SAM" id="Phobius"/>
    </source>
</evidence>
<name>A0A840PUR4_URETH</name>
<protein>
    <submittedName>
        <fullName evidence="2">Uncharacterized protein</fullName>
    </submittedName>
</protein>
<dbReference type="RefSeq" id="WP_281727724.1">
    <property type="nucleotide sequence ID" value="NZ_JAAXPW010000028.1"/>
</dbReference>
<dbReference type="AlphaFoldDB" id="A0A840PUR4"/>
<keyword evidence="3" id="KW-1185">Reference proteome</keyword>
<proteinExistence type="predicted"/>
<accession>A0A840PUR4</accession>
<comment type="caution">
    <text evidence="2">The sequence shown here is derived from an EMBL/GenBank/DDBJ whole genome shotgun (WGS) entry which is preliminary data.</text>
</comment>
<keyword evidence="1" id="KW-0472">Membrane</keyword>